<dbReference type="PANTHER" id="PTHR47816:SF4">
    <property type="entry name" value="RIBOSOMAL RNA SMALL SUBUNIT METHYLTRANSFERASE C"/>
    <property type="match status" value="1"/>
</dbReference>
<dbReference type="CDD" id="cd02440">
    <property type="entry name" value="AdoMet_MTases"/>
    <property type="match status" value="1"/>
</dbReference>
<dbReference type="Gene3D" id="3.40.50.150">
    <property type="entry name" value="Vaccinia Virus protein VP39"/>
    <property type="match status" value="1"/>
</dbReference>
<reference evidence="5 6" key="1">
    <citation type="submission" date="2020-10" db="EMBL/GenBank/DDBJ databases">
        <title>Connecting structure to function with the recovery of over 1000 high-quality activated sludge metagenome-assembled genomes encoding full-length rRNA genes using long-read sequencing.</title>
        <authorList>
            <person name="Singleton C.M."/>
            <person name="Petriglieri F."/>
            <person name="Kristensen J.M."/>
            <person name="Kirkegaard R.H."/>
            <person name="Michaelsen T.Y."/>
            <person name="Andersen M.H."/>
            <person name="Karst S.M."/>
            <person name="Dueholm M.S."/>
            <person name="Nielsen P.H."/>
            <person name="Albertsen M."/>
        </authorList>
    </citation>
    <scope>NUCLEOTIDE SEQUENCE [LARGE SCALE GENOMIC DNA]</scope>
    <source>
        <strain evidence="5">Lyne_18-Q3-R50-59_MAXAC.006</strain>
    </source>
</reference>
<dbReference type="Proteomes" id="UP000727993">
    <property type="component" value="Unassembled WGS sequence"/>
</dbReference>
<protein>
    <submittedName>
        <fullName evidence="5">Methyltransferase</fullName>
    </submittedName>
</protein>
<keyword evidence="2" id="KW-0808">Transferase</keyword>
<dbReference type="PANTHER" id="PTHR47816">
    <property type="entry name" value="RIBOSOMAL RNA SMALL SUBUNIT METHYLTRANSFERASE C"/>
    <property type="match status" value="1"/>
</dbReference>
<evidence type="ECO:0000256" key="2">
    <source>
        <dbReference type="ARBA" id="ARBA00022679"/>
    </source>
</evidence>
<sequence length="219" mass="23845">MVPAYRRGPAPRRSPAYTPPVDQQYFSAQPSSKRRTRQIEVTLDGETLTFQTDSGVFSPGRLDLGSATLLRLAPPPPPDAAVLVDLGAGWGPLSVALARRTPTGTVWAVEPNDRARELCAINAQRLAPGRIRTVGPDGGPDAPIDLLWSNPPVRIGKAELYPLLESWLDRLAPDGRAVFVMSKNLGGDSLHRHLEDRGHPVERLGSKAGYRVLSIEPRR</sequence>
<dbReference type="Pfam" id="PF05175">
    <property type="entry name" value="MTS"/>
    <property type="match status" value="1"/>
</dbReference>
<dbReference type="AlphaFoldDB" id="A0A936NGF7"/>
<gene>
    <name evidence="5" type="ORF">IPN02_16955</name>
</gene>
<accession>A0A936NGF7</accession>
<evidence type="ECO:0000313" key="5">
    <source>
        <dbReference type="EMBL" id="MBK9298477.1"/>
    </source>
</evidence>
<dbReference type="InterPro" id="IPR007848">
    <property type="entry name" value="Small_mtfrase_dom"/>
</dbReference>
<feature type="region of interest" description="Disordered" evidence="3">
    <location>
        <begin position="1"/>
        <end position="36"/>
    </location>
</feature>
<evidence type="ECO:0000256" key="1">
    <source>
        <dbReference type="ARBA" id="ARBA00022603"/>
    </source>
</evidence>
<feature type="domain" description="Methyltransferase small" evidence="4">
    <location>
        <begin position="48"/>
        <end position="213"/>
    </location>
</feature>
<evidence type="ECO:0000256" key="3">
    <source>
        <dbReference type="SAM" id="MobiDB-lite"/>
    </source>
</evidence>
<evidence type="ECO:0000313" key="6">
    <source>
        <dbReference type="Proteomes" id="UP000727993"/>
    </source>
</evidence>
<name>A0A936NGF7_9ACTN</name>
<dbReference type="InterPro" id="IPR046977">
    <property type="entry name" value="RsmC/RlmG"/>
</dbReference>
<organism evidence="5 6">
    <name type="scientific">Candidatus Neomicrothrix subdominans</name>
    <dbReference type="NCBI Taxonomy" id="2954438"/>
    <lineage>
        <taxon>Bacteria</taxon>
        <taxon>Bacillati</taxon>
        <taxon>Actinomycetota</taxon>
        <taxon>Acidimicrobiia</taxon>
        <taxon>Acidimicrobiales</taxon>
        <taxon>Microthrixaceae</taxon>
        <taxon>Candidatus Neomicrothrix</taxon>
    </lineage>
</organism>
<evidence type="ECO:0000259" key="4">
    <source>
        <dbReference type="Pfam" id="PF05175"/>
    </source>
</evidence>
<dbReference type="InterPro" id="IPR029063">
    <property type="entry name" value="SAM-dependent_MTases_sf"/>
</dbReference>
<dbReference type="SUPFAM" id="SSF53335">
    <property type="entry name" value="S-adenosyl-L-methionine-dependent methyltransferases"/>
    <property type="match status" value="1"/>
</dbReference>
<comment type="caution">
    <text evidence="5">The sequence shown here is derived from an EMBL/GenBank/DDBJ whole genome shotgun (WGS) entry which is preliminary data.</text>
</comment>
<dbReference type="EMBL" id="JADJZA010000009">
    <property type="protein sequence ID" value="MBK9298477.1"/>
    <property type="molecule type" value="Genomic_DNA"/>
</dbReference>
<dbReference type="GO" id="GO:0008757">
    <property type="term" value="F:S-adenosylmethionine-dependent methyltransferase activity"/>
    <property type="evidence" value="ECO:0007669"/>
    <property type="project" value="InterPro"/>
</dbReference>
<dbReference type="GO" id="GO:0032259">
    <property type="term" value="P:methylation"/>
    <property type="evidence" value="ECO:0007669"/>
    <property type="project" value="UniProtKB-KW"/>
</dbReference>
<keyword evidence="1 5" id="KW-0489">Methyltransferase</keyword>
<proteinExistence type="predicted"/>